<reference evidence="9 10" key="1">
    <citation type="submission" date="2016-10" db="EMBL/GenBank/DDBJ databases">
        <authorList>
            <person name="de Groot N.N."/>
        </authorList>
    </citation>
    <scope>NUCLEOTIDE SEQUENCE [LARGE SCALE GENOMIC DNA]</scope>
    <source>
        <strain evidence="9 10">DSM 22024</strain>
    </source>
</reference>
<dbReference type="GO" id="GO:0005886">
    <property type="term" value="C:plasma membrane"/>
    <property type="evidence" value="ECO:0007669"/>
    <property type="project" value="UniProtKB-SubCell"/>
</dbReference>
<comment type="similarity">
    <text evidence="7">Belongs to the binding-protein-dependent transport system permease family.</text>
</comment>
<feature type="transmembrane region" description="Helical" evidence="7">
    <location>
        <begin position="141"/>
        <end position="158"/>
    </location>
</feature>
<dbReference type="InterPro" id="IPR035906">
    <property type="entry name" value="MetI-like_sf"/>
</dbReference>
<dbReference type="Proteomes" id="UP000198983">
    <property type="component" value="Chromosome I"/>
</dbReference>
<dbReference type="OrthoDB" id="9775069at2"/>
<keyword evidence="10" id="KW-1185">Reference proteome</keyword>
<keyword evidence="4 7" id="KW-0812">Transmembrane</keyword>
<dbReference type="InterPro" id="IPR000515">
    <property type="entry name" value="MetI-like"/>
</dbReference>
<evidence type="ECO:0000256" key="3">
    <source>
        <dbReference type="ARBA" id="ARBA00022475"/>
    </source>
</evidence>
<feature type="transmembrane region" description="Helical" evidence="7">
    <location>
        <begin position="109"/>
        <end position="129"/>
    </location>
</feature>
<name>A0A1H1YWS7_9ACTN</name>
<dbReference type="CDD" id="cd06261">
    <property type="entry name" value="TM_PBP2"/>
    <property type="match status" value="1"/>
</dbReference>
<keyword evidence="3" id="KW-1003">Cell membrane</keyword>
<keyword evidence="5 7" id="KW-1133">Transmembrane helix</keyword>
<feature type="transmembrane region" description="Helical" evidence="7">
    <location>
        <begin position="76"/>
        <end position="97"/>
    </location>
</feature>
<dbReference type="PANTHER" id="PTHR43744:SF12">
    <property type="entry name" value="ABC TRANSPORTER PERMEASE PROTEIN MG189-RELATED"/>
    <property type="match status" value="1"/>
</dbReference>
<evidence type="ECO:0000256" key="4">
    <source>
        <dbReference type="ARBA" id="ARBA00022692"/>
    </source>
</evidence>
<dbReference type="SUPFAM" id="SSF161098">
    <property type="entry name" value="MetI-like"/>
    <property type="match status" value="1"/>
</dbReference>
<dbReference type="GO" id="GO:0055085">
    <property type="term" value="P:transmembrane transport"/>
    <property type="evidence" value="ECO:0007669"/>
    <property type="project" value="InterPro"/>
</dbReference>
<feature type="transmembrane region" description="Helical" evidence="7">
    <location>
        <begin position="243"/>
        <end position="264"/>
    </location>
</feature>
<evidence type="ECO:0000259" key="8">
    <source>
        <dbReference type="PROSITE" id="PS50928"/>
    </source>
</evidence>
<dbReference type="AlphaFoldDB" id="A0A1H1YWS7"/>
<dbReference type="Pfam" id="PF00528">
    <property type="entry name" value="BPD_transp_1"/>
    <property type="match status" value="1"/>
</dbReference>
<evidence type="ECO:0000256" key="1">
    <source>
        <dbReference type="ARBA" id="ARBA00004651"/>
    </source>
</evidence>
<dbReference type="STRING" id="117157.SAMN04489717_5720"/>
<dbReference type="EMBL" id="LT629732">
    <property type="protein sequence ID" value="SDT25416.1"/>
    <property type="molecule type" value="Genomic_DNA"/>
</dbReference>
<evidence type="ECO:0000313" key="10">
    <source>
        <dbReference type="Proteomes" id="UP000198983"/>
    </source>
</evidence>
<accession>A0A1H1YWS7</accession>
<proteinExistence type="inferred from homology"/>
<dbReference type="PANTHER" id="PTHR43744">
    <property type="entry name" value="ABC TRANSPORTER PERMEASE PROTEIN MG189-RELATED-RELATED"/>
    <property type="match status" value="1"/>
</dbReference>
<evidence type="ECO:0000256" key="5">
    <source>
        <dbReference type="ARBA" id="ARBA00022989"/>
    </source>
</evidence>
<comment type="subcellular location">
    <subcellularLocation>
        <location evidence="1 7">Cell membrane</location>
        <topology evidence="1 7">Multi-pass membrane protein</topology>
    </subcellularLocation>
</comment>
<keyword evidence="6 7" id="KW-0472">Membrane</keyword>
<organism evidence="9 10">
    <name type="scientific">Actinopolymorpha singaporensis</name>
    <dbReference type="NCBI Taxonomy" id="117157"/>
    <lineage>
        <taxon>Bacteria</taxon>
        <taxon>Bacillati</taxon>
        <taxon>Actinomycetota</taxon>
        <taxon>Actinomycetes</taxon>
        <taxon>Propionibacteriales</taxon>
        <taxon>Actinopolymorphaceae</taxon>
        <taxon>Actinopolymorpha</taxon>
    </lineage>
</organism>
<evidence type="ECO:0000256" key="7">
    <source>
        <dbReference type="RuleBase" id="RU363032"/>
    </source>
</evidence>
<evidence type="ECO:0000313" key="9">
    <source>
        <dbReference type="EMBL" id="SDT25416.1"/>
    </source>
</evidence>
<dbReference type="Gene3D" id="1.10.3720.10">
    <property type="entry name" value="MetI-like"/>
    <property type="match status" value="1"/>
</dbReference>
<protein>
    <submittedName>
        <fullName evidence="9">Carbohydrate ABC transporter membrane protein 2, CUT1 family</fullName>
    </submittedName>
</protein>
<sequence length="278" mass="30246">MNGAGSPVARRAVTVMIYLVVLVFVLPFYWMAVLATHDNASIYHFPPPLLPGGNLSANWTRLVEVVPVLRAMGNSILVAVAHTALVLLLASLVGYGFSRFRQAPGARWMWRALLATIFIPGLVGLIPWYVLIARLGWIDTLWPLIIPGAANGFAVFWMRQVITQTVPADLYDAARIDGASDWRTYWTVVLPLIRPGLGALGVWTFMGTWTAFQIPLIVLNSQENFTLPLALANLNTLYGQDTAAVMLGSVISVLPIFVAFLLAAKQFMAGLTAGALKG</sequence>
<feature type="transmembrane region" description="Helical" evidence="7">
    <location>
        <begin position="12"/>
        <end position="32"/>
    </location>
</feature>
<evidence type="ECO:0000256" key="6">
    <source>
        <dbReference type="ARBA" id="ARBA00023136"/>
    </source>
</evidence>
<feature type="domain" description="ABC transmembrane type-1" evidence="8">
    <location>
        <begin position="72"/>
        <end position="263"/>
    </location>
</feature>
<evidence type="ECO:0000256" key="2">
    <source>
        <dbReference type="ARBA" id="ARBA00022448"/>
    </source>
</evidence>
<gene>
    <name evidence="9" type="ORF">SAMN04489717_5720</name>
</gene>
<keyword evidence="2 7" id="KW-0813">Transport</keyword>
<dbReference type="PROSITE" id="PS50928">
    <property type="entry name" value="ABC_TM1"/>
    <property type="match status" value="1"/>
</dbReference>
<dbReference type="RefSeq" id="WP_092656769.1">
    <property type="nucleotide sequence ID" value="NZ_LT629732.1"/>
</dbReference>